<organism evidence="3 4">
    <name type="scientific">Tetrabaena socialis</name>
    <dbReference type="NCBI Taxonomy" id="47790"/>
    <lineage>
        <taxon>Eukaryota</taxon>
        <taxon>Viridiplantae</taxon>
        <taxon>Chlorophyta</taxon>
        <taxon>core chlorophytes</taxon>
        <taxon>Chlorophyceae</taxon>
        <taxon>CS clade</taxon>
        <taxon>Chlamydomonadales</taxon>
        <taxon>Tetrabaenaceae</taxon>
        <taxon>Tetrabaena</taxon>
    </lineage>
</organism>
<dbReference type="AlphaFoldDB" id="A0A2J7ZVT3"/>
<protein>
    <recommendedName>
        <fullName evidence="5">Ankyrin repeat domain-containing protein</fullName>
    </recommendedName>
</protein>
<evidence type="ECO:0008006" key="5">
    <source>
        <dbReference type="Google" id="ProtNLM"/>
    </source>
</evidence>
<evidence type="ECO:0000313" key="3">
    <source>
        <dbReference type="EMBL" id="PNH04369.1"/>
    </source>
</evidence>
<sequence>MSPIDRNDASAPSSPSFPPPSASAASGPLPDAPGAPGPSLLSLPDRLLQDILALVPGGSPGADGGAPCACAALRAAWREGLLHRAQSAVAALLAEYGERALAATLYDMPGLLLLPGMQAAAAPAGGDGGGGGGRGVGVWPALLCWAAVQVAAQGGCPPHEQATRLVNLGLQKRDAALLRAVLGCTALRPYLHDGAWLAEHLGRAAVAGDPGEGVLRALLDSGVGAGQEHQAARDEALRCAVIYEEAGAARLLLAAGADARHVLRSAVDGSWTYQLRLLAGVGVRFSAYDDGGLLGHAARWGSPAAVSGLLRHGTWERGQVRAALGVATAHNRAEVAGLLRDALAAEAAVGGGGGSVWTAERGGLYVLRELVSLAAVWLAFMTLVRALLVRDLLAMDLYVLRELVPLAAEQACRGLLHLWGRGADGQAGPQEGVPRAADGGLGGGEGAGAAQPEAGSKCFPAMTWVGLVCFAVFRGWLLSWGVKRFLSKLRATPHEAATSGRR</sequence>
<gene>
    <name evidence="3" type="ORF">TSOC_009482</name>
</gene>
<evidence type="ECO:0000256" key="1">
    <source>
        <dbReference type="SAM" id="MobiDB-lite"/>
    </source>
</evidence>
<keyword evidence="4" id="KW-1185">Reference proteome</keyword>
<evidence type="ECO:0000313" key="4">
    <source>
        <dbReference type="Proteomes" id="UP000236333"/>
    </source>
</evidence>
<evidence type="ECO:0000256" key="2">
    <source>
        <dbReference type="SAM" id="Phobius"/>
    </source>
</evidence>
<dbReference type="InterPro" id="IPR036770">
    <property type="entry name" value="Ankyrin_rpt-contain_sf"/>
</dbReference>
<feature type="region of interest" description="Disordered" evidence="1">
    <location>
        <begin position="427"/>
        <end position="448"/>
    </location>
</feature>
<name>A0A2J7ZVT3_9CHLO</name>
<feature type="region of interest" description="Disordered" evidence="1">
    <location>
        <begin position="1"/>
        <end position="40"/>
    </location>
</feature>
<accession>A0A2J7ZVT3</accession>
<reference evidence="3 4" key="1">
    <citation type="journal article" date="2017" name="Mol. Biol. Evol.">
        <title>The 4-celled Tetrabaena socialis nuclear genome reveals the essential components for genetic control of cell number at the origin of multicellularity in the volvocine lineage.</title>
        <authorList>
            <person name="Featherston J."/>
            <person name="Arakaki Y."/>
            <person name="Hanschen E.R."/>
            <person name="Ferris P.J."/>
            <person name="Michod R.E."/>
            <person name="Olson B.J.S.C."/>
            <person name="Nozaki H."/>
            <person name="Durand P.M."/>
        </authorList>
    </citation>
    <scope>NUCLEOTIDE SEQUENCE [LARGE SCALE GENOMIC DNA]</scope>
    <source>
        <strain evidence="3 4">NIES-571</strain>
    </source>
</reference>
<dbReference type="EMBL" id="PGGS01000395">
    <property type="protein sequence ID" value="PNH04369.1"/>
    <property type="molecule type" value="Genomic_DNA"/>
</dbReference>
<proteinExistence type="predicted"/>
<feature type="transmembrane region" description="Helical" evidence="2">
    <location>
        <begin position="461"/>
        <end position="482"/>
    </location>
</feature>
<keyword evidence="2" id="KW-1133">Transmembrane helix</keyword>
<keyword evidence="2" id="KW-0812">Transmembrane</keyword>
<keyword evidence="2" id="KW-0472">Membrane</keyword>
<comment type="caution">
    <text evidence="3">The sequence shown here is derived from an EMBL/GenBank/DDBJ whole genome shotgun (WGS) entry which is preliminary data.</text>
</comment>
<dbReference type="SUPFAM" id="SSF48403">
    <property type="entry name" value="Ankyrin repeat"/>
    <property type="match status" value="1"/>
</dbReference>
<dbReference type="Proteomes" id="UP000236333">
    <property type="component" value="Unassembled WGS sequence"/>
</dbReference>